<accession>A0A453M4D1</accession>
<feature type="region of interest" description="Disordered" evidence="5">
    <location>
        <begin position="51"/>
        <end position="208"/>
    </location>
</feature>
<feature type="compositionally biased region" description="Basic and acidic residues" evidence="5">
    <location>
        <begin position="51"/>
        <end position="66"/>
    </location>
</feature>
<comment type="subcellular location">
    <subcellularLocation>
        <location evidence="1">Nucleus</location>
    </subcellularLocation>
</comment>
<sequence length="226" mass="24606">MFDAEHGMVRSVLSFIILYVFAGTFGTERRPIVEFALEDVEKMRLQKIRNERNGRAKEAAQERRALGDQSTTDGPRPNKKGPFGKGSKQESQDIPSKLSDSGKGPSDDLSVPGGPNTTVESTQGDKRQSQRPAKRARQSIKGTSSVSDGNQTDVAPNAAPSGPSTAHTQADARRKRRNRNDGEQKRDKATKRARKDASGAGGVDKSLAEQYRSKFLQHGVNKTKAS</sequence>
<name>A0A453M4D1_AEGTS</name>
<dbReference type="AlphaFoldDB" id="A0A453M4D1"/>
<dbReference type="EnsemblPlants" id="AET5Gv21036700.23">
    <property type="protein sequence ID" value="AET5Gv21036700.23"/>
    <property type="gene ID" value="AET5Gv21036700"/>
</dbReference>
<evidence type="ECO:0000256" key="1">
    <source>
        <dbReference type="ARBA" id="ARBA00004123"/>
    </source>
</evidence>
<reference evidence="7" key="1">
    <citation type="journal article" date="2014" name="Science">
        <title>Ancient hybridizations among the ancestral genomes of bread wheat.</title>
        <authorList>
            <consortium name="International Wheat Genome Sequencing Consortium,"/>
            <person name="Marcussen T."/>
            <person name="Sandve S.R."/>
            <person name="Heier L."/>
            <person name="Spannagl M."/>
            <person name="Pfeifer M."/>
            <person name="Jakobsen K.S."/>
            <person name="Wulff B.B."/>
            <person name="Steuernagel B."/>
            <person name="Mayer K.F."/>
            <person name="Olsen O.A."/>
        </authorList>
    </citation>
    <scope>NUCLEOTIDE SEQUENCE [LARGE SCALE GENOMIC DNA]</scope>
    <source>
        <strain evidence="7">cv. AL8/78</strain>
    </source>
</reference>
<proteinExistence type="predicted"/>
<protein>
    <submittedName>
        <fullName evidence="6">Uncharacterized protein</fullName>
    </submittedName>
</protein>
<keyword evidence="2" id="KW-0677">Repeat</keyword>
<reference evidence="6" key="3">
    <citation type="journal article" date="2017" name="Nature">
        <title>Genome sequence of the progenitor of the wheat D genome Aegilops tauschii.</title>
        <authorList>
            <person name="Luo M.C."/>
            <person name="Gu Y.Q."/>
            <person name="Puiu D."/>
            <person name="Wang H."/>
            <person name="Twardziok S.O."/>
            <person name="Deal K.R."/>
            <person name="Huo N."/>
            <person name="Zhu T."/>
            <person name="Wang L."/>
            <person name="Wang Y."/>
            <person name="McGuire P.E."/>
            <person name="Liu S."/>
            <person name="Long H."/>
            <person name="Ramasamy R.K."/>
            <person name="Rodriguez J.C."/>
            <person name="Van S.L."/>
            <person name="Yuan L."/>
            <person name="Wang Z."/>
            <person name="Xia Z."/>
            <person name="Xiao L."/>
            <person name="Anderson O.D."/>
            <person name="Ouyang S."/>
            <person name="Liang Y."/>
            <person name="Zimin A.V."/>
            <person name="Pertea G."/>
            <person name="Qi P."/>
            <person name="Bennetzen J.L."/>
            <person name="Dai X."/>
            <person name="Dawson M.W."/>
            <person name="Muller H.G."/>
            <person name="Kugler K."/>
            <person name="Rivarola-Duarte L."/>
            <person name="Spannagl M."/>
            <person name="Mayer K.F.X."/>
            <person name="Lu F.H."/>
            <person name="Bevan M.W."/>
            <person name="Leroy P."/>
            <person name="Li P."/>
            <person name="You F.M."/>
            <person name="Sun Q."/>
            <person name="Liu Z."/>
            <person name="Lyons E."/>
            <person name="Wicker T."/>
            <person name="Salzberg S.L."/>
            <person name="Devos K.M."/>
            <person name="Dvorak J."/>
        </authorList>
    </citation>
    <scope>NUCLEOTIDE SEQUENCE [LARGE SCALE GENOMIC DNA]</scope>
    <source>
        <strain evidence="6">cv. AL8/78</strain>
    </source>
</reference>
<evidence type="ECO:0000313" key="6">
    <source>
        <dbReference type="EnsemblPlants" id="AET5Gv21036700.23"/>
    </source>
</evidence>
<dbReference type="Gramene" id="AET5Gv21036700.23">
    <property type="protein sequence ID" value="AET5Gv21036700.23"/>
    <property type="gene ID" value="AET5Gv21036700"/>
</dbReference>
<dbReference type="PANTHER" id="PTHR48039:SF5">
    <property type="entry name" value="RNA-BINDING PROTEIN 28"/>
    <property type="match status" value="1"/>
</dbReference>
<dbReference type="PANTHER" id="PTHR48039">
    <property type="entry name" value="RNA-BINDING MOTIF PROTEIN 14B"/>
    <property type="match status" value="1"/>
</dbReference>
<keyword evidence="4" id="KW-0539">Nucleus</keyword>
<evidence type="ECO:0000256" key="3">
    <source>
        <dbReference type="ARBA" id="ARBA00022884"/>
    </source>
</evidence>
<dbReference type="GO" id="GO:0003729">
    <property type="term" value="F:mRNA binding"/>
    <property type="evidence" value="ECO:0007669"/>
    <property type="project" value="TreeGrafter"/>
</dbReference>
<reference evidence="6" key="5">
    <citation type="journal article" date="2021" name="G3 (Bethesda)">
        <title>Aegilops tauschii genome assembly Aet v5.0 features greater sequence contiguity and improved annotation.</title>
        <authorList>
            <person name="Wang L."/>
            <person name="Zhu T."/>
            <person name="Rodriguez J.C."/>
            <person name="Deal K.R."/>
            <person name="Dubcovsky J."/>
            <person name="McGuire P.E."/>
            <person name="Lux T."/>
            <person name="Spannagl M."/>
            <person name="Mayer K.F.X."/>
            <person name="Baldrich P."/>
            <person name="Meyers B.C."/>
            <person name="Huo N."/>
            <person name="Gu Y.Q."/>
            <person name="Zhou H."/>
            <person name="Devos K.M."/>
            <person name="Bennetzen J.L."/>
            <person name="Unver T."/>
            <person name="Budak H."/>
            <person name="Gulick P.J."/>
            <person name="Galiba G."/>
            <person name="Kalapos B."/>
            <person name="Nelson D.R."/>
            <person name="Li P."/>
            <person name="You F.M."/>
            <person name="Luo M.C."/>
            <person name="Dvorak J."/>
        </authorList>
    </citation>
    <scope>NUCLEOTIDE SEQUENCE [LARGE SCALE GENOMIC DNA]</scope>
    <source>
        <strain evidence="6">cv. AL8/78</strain>
    </source>
</reference>
<dbReference type="InterPro" id="IPR051945">
    <property type="entry name" value="RRM_MRD1_RNA_proc_ribogen"/>
</dbReference>
<dbReference type="Proteomes" id="UP000015105">
    <property type="component" value="Chromosome 5D"/>
</dbReference>
<feature type="compositionally biased region" description="Polar residues" evidence="5">
    <location>
        <begin position="140"/>
        <end position="154"/>
    </location>
</feature>
<keyword evidence="3" id="KW-0694">RNA-binding</keyword>
<evidence type="ECO:0000256" key="5">
    <source>
        <dbReference type="SAM" id="MobiDB-lite"/>
    </source>
</evidence>
<keyword evidence="7" id="KW-1185">Reference proteome</keyword>
<evidence type="ECO:0000256" key="2">
    <source>
        <dbReference type="ARBA" id="ARBA00022737"/>
    </source>
</evidence>
<reference evidence="7" key="2">
    <citation type="journal article" date="2017" name="Nat. Plants">
        <title>The Aegilops tauschii genome reveals multiple impacts of transposons.</title>
        <authorList>
            <person name="Zhao G."/>
            <person name="Zou C."/>
            <person name="Li K."/>
            <person name="Wang K."/>
            <person name="Li T."/>
            <person name="Gao L."/>
            <person name="Zhang X."/>
            <person name="Wang H."/>
            <person name="Yang Z."/>
            <person name="Liu X."/>
            <person name="Jiang W."/>
            <person name="Mao L."/>
            <person name="Kong X."/>
            <person name="Jiao Y."/>
            <person name="Jia J."/>
        </authorList>
    </citation>
    <scope>NUCLEOTIDE SEQUENCE [LARGE SCALE GENOMIC DNA]</scope>
    <source>
        <strain evidence="7">cv. AL8/78</strain>
    </source>
</reference>
<evidence type="ECO:0000256" key="4">
    <source>
        <dbReference type="ARBA" id="ARBA00023242"/>
    </source>
</evidence>
<organism evidence="6 7">
    <name type="scientific">Aegilops tauschii subsp. strangulata</name>
    <name type="common">Goatgrass</name>
    <dbReference type="NCBI Taxonomy" id="200361"/>
    <lineage>
        <taxon>Eukaryota</taxon>
        <taxon>Viridiplantae</taxon>
        <taxon>Streptophyta</taxon>
        <taxon>Embryophyta</taxon>
        <taxon>Tracheophyta</taxon>
        <taxon>Spermatophyta</taxon>
        <taxon>Magnoliopsida</taxon>
        <taxon>Liliopsida</taxon>
        <taxon>Poales</taxon>
        <taxon>Poaceae</taxon>
        <taxon>BOP clade</taxon>
        <taxon>Pooideae</taxon>
        <taxon>Triticodae</taxon>
        <taxon>Triticeae</taxon>
        <taxon>Triticinae</taxon>
        <taxon>Aegilops</taxon>
    </lineage>
</organism>
<evidence type="ECO:0000313" key="7">
    <source>
        <dbReference type="Proteomes" id="UP000015105"/>
    </source>
</evidence>
<dbReference type="GO" id="GO:0005634">
    <property type="term" value="C:nucleus"/>
    <property type="evidence" value="ECO:0007669"/>
    <property type="project" value="UniProtKB-SubCell"/>
</dbReference>
<reference evidence="6" key="4">
    <citation type="submission" date="2019-03" db="UniProtKB">
        <authorList>
            <consortium name="EnsemblPlants"/>
        </authorList>
    </citation>
    <scope>IDENTIFICATION</scope>
</reference>